<evidence type="ECO:0000313" key="15">
    <source>
        <dbReference type="Proteomes" id="UP001548713"/>
    </source>
</evidence>
<feature type="transmembrane region" description="Helical" evidence="11">
    <location>
        <begin position="128"/>
        <end position="148"/>
    </location>
</feature>
<dbReference type="InterPro" id="IPR003594">
    <property type="entry name" value="HATPase_dom"/>
</dbReference>
<dbReference type="RefSeq" id="WP_353985294.1">
    <property type="nucleotide sequence ID" value="NZ_JBEWLY010000023.1"/>
</dbReference>
<dbReference type="InterPro" id="IPR003661">
    <property type="entry name" value="HisK_dim/P_dom"/>
</dbReference>
<evidence type="ECO:0000256" key="7">
    <source>
        <dbReference type="ARBA" id="ARBA00022777"/>
    </source>
</evidence>
<keyword evidence="5" id="KW-0808">Transferase</keyword>
<reference evidence="14 15" key="1">
    <citation type="submission" date="2024-07" db="EMBL/GenBank/DDBJ databases">
        <title>Novosphingobium kalidii RD2P27.</title>
        <authorList>
            <person name="Sun J.-Q."/>
        </authorList>
    </citation>
    <scope>NUCLEOTIDE SEQUENCE [LARGE SCALE GENOMIC DNA]</scope>
    <source>
        <strain evidence="14 15">RD2P27</strain>
    </source>
</reference>
<evidence type="ECO:0000256" key="8">
    <source>
        <dbReference type="ARBA" id="ARBA00022989"/>
    </source>
</evidence>
<dbReference type="SMART" id="SM00388">
    <property type="entry name" value="HisKA"/>
    <property type="match status" value="1"/>
</dbReference>
<evidence type="ECO:0000256" key="6">
    <source>
        <dbReference type="ARBA" id="ARBA00022692"/>
    </source>
</evidence>
<evidence type="ECO:0000256" key="2">
    <source>
        <dbReference type="ARBA" id="ARBA00004141"/>
    </source>
</evidence>
<dbReference type="PROSITE" id="PS50885">
    <property type="entry name" value="HAMP"/>
    <property type="match status" value="1"/>
</dbReference>
<comment type="caution">
    <text evidence="14">The sequence shown here is derived from an EMBL/GenBank/DDBJ whole genome shotgun (WGS) entry which is preliminary data.</text>
</comment>
<dbReference type="InterPro" id="IPR036890">
    <property type="entry name" value="HATPase_C_sf"/>
</dbReference>
<comment type="subcellular location">
    <subcellularLocation>
        <location evidence="2">Membrane</location>
        <topology evidence="2">Multi-pass membrane protein</topology>
    </subcellularLocation>
</comment>
<feature type="domain" description="Histidine kinase" evidence="12">
    <location>
        <begin position="251"/>
        <end position="452"/>
    </location>
</feature>
<name>A0ABV2D4L6_9SPHN</name>
<evidence type="ECO:0000256" key="3">
    <source>
        <dbReference type="ARBA" id="ARBA00012438"/>
    </source>
</evidence>
<dbReference type="Pfam" id="PF00512">
    <property type="entry name" value="HisKA"/>
    <property type="match status" value="1"/>
</dbReference>
<evidence type="ECO:0000256" key="11">
    <source>
        <dbReference type="SAM" id="Phobius"/>
    </source>
</evidence>
<proteinExistence type="predicted"/>
<dbReference type="SUPFAM" id="SSF47384">
    <property type="entry name" value="Homodimeric domain of signal transducing histidine kinase"/>
    <property type="match status" value="1"/>
</dbReference>
<keyword evidence="7" id="KW-0418">Kinase</keyword>
<keyword evidence="14" id="KW-0547">Nucleotide-binding</keyword>
<dbReference type="InterPro" id="IPR036097">
    <property type="entry name" value="HisK_dim/P_sf"/>
</dbReference>
<feature type="domain" description="HAMP" evidence="13">
    <location>
        <begin position="190"/>
        <end position="243"/>
    </location>
</feature>
<sequence>MRPRRVIFGLNSLLSRILWWHGVAVVFTAVAVSAGVYLFLDSTADHFQRETLRVHAESARKSLRLGLEGQVQLATSEHLTKLPRTFSLSVMDGGGRRLASSSPTAIVPTDRIPRGGAPTYFKRRSRSAIYSGYSMPVPFAGSTVWVVVVQNLEHPDYIVDDVLRQFFVYGLFIVLPLLLLLLVVDAWIVRRALGPVMDASTLVRTLHRQQLDVRIPEARLPSEVRPLASAVNAALNRVIESYRTQRDFTADAAHELRTPIALARMRVESVSEEALRSALKRDLDQLGRTVSQLLEIAELDGVLPAMDDTIDLRALAAETVSAIAPLVFRRRQSIALTGSETPVVVRGNAEMIARALKGLVENAVTHTPAGTAIEVDVQTNGILSVLDNGPGIKESEQELVFRRFWRGDRTTANSSGLGLAIVSRIAEAHGAKVSLRTRAGETVFAIRFPVQS</sequence>
<keyword evidence="4" id="KW-0597">Phosphoprotein</keyword>
<gene>
    <name evidence="14" type="ORF">ABVV53_15280</name>
</gene>
<dbReference type="PRINTS" id="PR00344">
    <property type="entry name" value="BCTRLSENSOR"/>
</dbReference>
<keyword evidence="8 11" id="KW-1133">Transmembrane helix</keyword>
<feature type="transmembrane region" description="Helical" evidence="11">
    <location>
        <begin position="18"/>
        <end position="40"/>
    </location>
</feature>
<dbReference type="SMART" id="SM00387">
    <property type="entry name" value="HATPase_c"/>
    <property type="match status" value="1"/>
</dbReference>
<dbReference type="PANTHER" id="PTHR45436">
    <property type="entry name" value="SENSOR HISTIDINE KINASE YKOH"/>
    <property type="match status" value="1"/>
</dbReference>
<accession>A0ABV2D4L6</accession>
<evidence type="ECO:0000256" key="4">
    <source>
        <dbReference type="ARBA" id="ARBA00022553"/>
    </source>
</evidence>
<evidence type="ECO:0000259" key="13">
    <source>
        <dbReference type="PROSITE" id="PS50885"/>
    </source>
</evidence>
<keyword evidence="14" id="KW-0067">ATP-binding</keyword>
<dbReference type="GO" id="GO:0005524">
    <property type="term" value="F:ATP binding"/>
    <property type="evidence" value="ECO:0007669"/>
    <property type="project" value="UniProtKB-KW"/>
</dbReference>
<protein>
    <recommendedName>
        <fullName evidence="3">histidine kinase</fullName>
        <ecNumber evidence="3">2.7.13.3</ecNumber>
    </recommendedName>
</protein>
<evidence type="ECO:0000256" key="9">
    <source>
        <dbReference type="ARBA" id="ARBA00023012"/>
    </source>
</evidence>
<dbReference type="SUPFAM" id="SSF55874">
    <property type="entry name" value="ATPase domain of HSP90 chaperone/DNA topoisomerase II/histidine kinase"/>
    <property type="match status" value="1"/>
</dbReference>
<dbReference type="InterPro" id="IPR004358">
    <property type="entry name" value="Sig_transdc_His_kin-like_C"/>
</dbReference>
<organism evidence="14 15">
    <name type="scientific">Novosphingobium kalidii</name>
    <dbReference type="NCBI Taxonomy" id="3230299"/>
    <lineage>
        <taxon>Bacteria</taxon>
        <taxon>Pseudomonadati</taxon>
        <taxon>Pseudomonadota</taxon>
        <taxon>Alphaproteobacteria</taxon>
        <taxon>Sphingomonadales</taxon>
        <taxon>Sphingomonadaceae</taxon>
        <taxon>Novosphingobium</taxon>
    </lineage>
</organism>
<keyword evidence="10 11" id="KW-0472">Membrane</keyword>
<dbReference type="PANTHER" id="PTHR45436:SF15">
    <property type="entry name" value="SENSOR HISTIDINE KINASE CUSS"/>
    <property type="match status" value="1"/>
</dbReference>
<evidence type="ECO:0000259" key="12">
    <source>
        <dbReference type="PROSITE" id="PS50109"/>
    </source>
</evidence>
<keyword evidence="6 11" id="KW-0812">Transmembrane</keyword>
<dbReference type="PROSITE" id="PS50109">
    <property type="entry name" value="HIS_KIN"/>
    <property type="match status" value="1"/>
</dbReference>
<evidence type="ECO:0000256" key="10">
    <source>
        <dbReference type="ARBA" id="ARBA00023136"/>
    </source>
</evidence>
<dbReference type="Proteomes" id="UP001548713">
    <property type="component" value="Unassembled WGS sequence"/>
</dbReference>
<dbReference type="EC" id="2.7.13.3" evidence="3"/>
<dbReference type="EMBL" id="JBEWLY010000023">
    <property type="protein sequence ID" value="MET1756807.1"/>
    <property type="molecule type" value="Genomic_DNA"/>
</dbReference>
<dbReference type="InterPro" id="IPR050428">
    <property type="entry name" value="TCS_sensor_his_kinase"/>
</dbReference>
<comment type="catalytic activity">
    <reaction evidence="1">
        <text>ATP + protein L-histidine = ADP + protein N-phospho-L-histidine.</text>
        <dbReference type="EC" id="2.7.13.3"/>
    </reaction>
</comment>
<dbReference type="Gene3D" id="3.30.565.10">
    <property type="entry name" value="Histidine kinase-like ATPase, C-terminal domain"/>
    <property type="match status" value="1"/>
</dbReference>
<dbReference type="CDD" id="cd00082">
    <property type="entry name" value="HisKA"/>
    <property type="match status" value="1"/>
</dbReference>
<dbReference type="Pfam" id="PF02518">
    <property type="entry name" value="HATPase_c"/>
    <property type="match status" value="1"/>
</dbReference>
<evidence type="ECO:0000313" key="14">
    <source>
        <dbReference type="EMBL" id="MET1756807.1"/>
    </source>
</evidence>
<dbReference type="InterPro" id="IPR005467">
    <property type="entry name" value="His_kinase_dom"/>
</dbReference>
<dbReference type="InterPro" id="IPR003660">
    <property type="entry name" value="HAMP_dom"/>
</dbReference>
<evidence type="ECO:0000256" key="5">
    <source>
        <dbReference type="ARBA" id="ARBA00022679"/>
    </source>
</evidence>
<keyword evidence="15" id="KW-1185">Reference proteome</keyword>
<feature type="transmembrane region" description="Helical" evidence="11">
    <location>
        <begin position="168"/>
        <end position="189"/>
    </location>
</feature>
<dbReference type="Gene3D" id="1.10.287.130">
    <property type="match status" value="1"/>
</dbReference>
<evidence type="ECO:0000256" key="1">
    <source>
        <dbReference type="ARBA" id="ARBA00000085"/>
    </source>
</evidence>
<keyword evidence="9" id="KW-0902">Two-component regulatory system</keyword>